<dbReference type="EMBL" id="MF042360">
    <property type="protein sequence ID" value="ARV76791.1"/>
    <property type="molecule type" value="Genomic_DNA"/>
</dbReference>
<protein>
    <submittedName>
        <fullName evidence="1">Uncharacterized protein</fullName>
    </submittedName>
</protein>
<reference evidence="1 2" key="1">
    <citation type="submission" date="2017-05" db="EMBL/GenBank/DDBJ databases">
        <authorList>
            <person name="Song R."/>
            <person name="Chenine A.L."/>
            <person name="Ruprecht R.M."/>
        </authorList>
    </citation>
    <scope>NUCLEOTIDE SEQUENCE [LARGE SCALE GENOMIC DNA]</scope>
</reference>
<evidence type="ECO:0000313" key="2">
    <source>
        <dbReference type="Proteomes" id="UP000225448"/>
    </source>
</evidence>
<proteinExistence type="predicted"/>
<gene>
    <name evidence="1" type="ORF">PHABIO_160</name>
</gene>
<keyword evidence="2" id="KW-1185">Reference proteome</keyword>
<accession>A0A1Y0STI2</accession>
<evidence type="ECO:0000313" key="1">
    <source>
        <dbReference type="EMBL" id="ARV76791.1"/>
    </source>
</evidence>
<organism evidence="1 2">
    <name type="scientific">Pseudomonas phage Phabio</name>
    <dbReference type="NCBI Taxonomy" id="2006668"/>
    <lineage>
        <taxon>Viruses</taxon>
        <taxon>Duplodnaviria</taxon>
        <taxon>Heunggongvirae</taxon>
        <taxon>Uroviricota</taxon>
        <taxon>Caudoviricetes</taxon>
        <taxon>Chimalliviridae</taxon>
        <taxon>Phabiovirus</taxon>
        <taxon>Phabiovirus phabio</taxon>
    </lineage>
</organism>
<name>A0A1Y0STI2_9CAUD</name>
<sequence length="146" mass="17197">MKQVTMSHHVFDHAGSMQYVCPTIAWLSGWKLGSFHIKDLEVTFQLDYDRGEYRIQIIDTKSVSVMVDYIVQLPCAESGEQKNVDDIMGLLKITLQNDRRCQCVTAVKQFLRWFDKEVTEWLKTEVTRERYRPYNDTKLDWIIVGD</sequence>
<dbReference type="Proteomes" id="UP000225448">
    <property type="component" value="Segment"/>
</dbReference>